<name>A0A068WPE9_ECHGR</name>
<feature type="compositionally biased region" description="Basic and acidic residues" evidence="2">
    <location>
        <begin position="154"/>
        <end position="173"/>
    </location>
</feature>
<dbReference type="Gene3D" id="2.60.40.790">
    <property type="match status" value="1"/>
</dbReference>
<dbReference type="PANTHER" id="PTHR12356:SF19">
    <property type="entry name" value="NUDC DOMAIN-CONTAINING PROTEIN 3"/>
    <property type="match status" value="1"/>
</dbReference>
<dbReference type="GO" id="GO:0051082">
    <property type="term" value="F:unfolded protein binding"/>
    <property type="evidence" value="ECO:0007669"/>
    <property type="project" value="TreeGrafter"/>
</dbReference>
<dbReference type="Pfam" id="PF14050">
    <property type="entry name" value="Nudc_N"/>
    <property type="match status" value="1"/>
</dbReference>
<dbReference type="InterPro" id="IPR007052">
    <property type="entry name" value="CS_dom"/>
</dbReference>
<evidence type="ECO:0000256" key="2">
    <source>
        <dbReference type="SAM" id="MobiDB-lite"/>
    </source>
</evidence>
<accession>A0A068WPE9</accession>
<reference evidence="6" key="3">
    <citation type="submission" date="2020-10" db="UniProtKB">
        <authorList>
            <consortium name="WormBaseParasite"/>
        </authorList>
    </citation>
    <scope>IDENTIFICATION</scope>
</reference>
<feature type="domain" description="CS" evidence="3">
    <location>
        <begin position="200"/>
        <end position="291"/>
    </location>
</feature>
<evidence type="ECO:0000313" key="4">
    <source>
        <dbReference type="EMBL" id="CDS19548.1"/>
    </source>
</evidence>
<evidence type="ECO:0000256" key="1">
    <source>
        <dbReference type="ARBA" id="ARBA00022553"/>
    </source>
</evidence>
<dbReference type="Proteomes" id="UP000492820">
    <property type="component" value="Unassembled WGS sequence"/>
</dbReference>
<feature type="compositionally biased region" description="Polar residues" evidence="2">
    <location>
        <begin position="124"/>
        <end position="153"/>
    </location>
</feature>
<gene>
    <name evidence="6" type="primary">EGR_01170</name>
    <name evidence="4" type="ORF">EgrG_000486800</name>
</gene>
<feature type="region of interest" description="Disordered" evidence="2">
    <location>
        <begin position="350"/>
        <end position="379"/>
    </location>
</feature>
<dbReference type="InterPro" id="IPR037898">
    <property type="entry name" value="NudC_fam"/>
</dbReference>
<feature type="region of interest" description="Disordered" evidence="2">
    <location>
        <begin position="121"/>
        <end position="182"/>
    </location>
</feature>
<protein>
    <submittedName>
        <fullName evidence="4 6">NudC domain containing protein 3</fullName>
    </submittedName>
</protein>
<dbReference type="SUPFAM" id="SSF49764">
    <property type="entry name" value="HSP20-like chaperones"/>
    <property type="match status" value="1"/>
</dbReference>
<dbReference type="Pfam" id="PF04969">
    <property type="entry name" value="CS"/>
    <property type="match status" value="1"/>
</dbReference>
<dbReference type="WBParaSite" id="EgrG_000486800">
    <property type="protein sequence ID" value="EgrG_000486800"/>
    <property type="gene ID" value="EgrG_000486800"/>
</dbReference>
<proteinExistence type="predicted"/>
<dbReference type="GO" id="GO:0006457">
    <property type="term" value="P:protein folding"/>
    <property type="evidence" value="ECO:0007669"/>
    <property type="project" value="TreeGrafter"/>
</dbReference>
<reference evidence="4 5" key="1">
    <citation type="journal article" date="2013" name="Nature">
        <title>The genomes of four tapeworm species reveal adaptations to parasitism.</title>
        <authorList>
            <person name="Tsai I.J."/>
            <person name="Zarowiecki M."/>
            <person name="Holroyd N."/>
            <person name="Garciarrubio A."/>
            <person name="Sanchez-Flores A."/>
            <person name="Brooks K.L."/>
            <person name="Tracey A."/>
            <person name="Bobes R.J."/>
            <person name="Fragoso G."/>
            <person name="Sciutto E."/>
            <person name="Aslett M."/>
            <person name="Beasley H."/>
            <person name="Bennett H.M."/>
            <person name="Cai J."/>
            <person name="Camicia F."/>
            <person name="Clark R."/>
            <person name="Cucher M."/>
            <person name="De Silva N."/>
            <person name="Day T.A."/>
            <person name="Deplazes P."/>
            <person name="Estrada K."/>
            <person name="Fernandez C."/>
            <person name="Holland P.W."/>
            <person name="Hou J."/>
            <person name="Hu S."/>
            <person name="Huckvale T."/>
            <person name="Hung S.S."/>
            <person name="Kamenetzky L."/>
            <person name="Keane J.A."/>
            <person name="Kiss F."/>
            <person name="Koziol U."/>
            <person name="Lambert O."/>
            <person name="Liu K."/>
            <person name="Luo X."/>
            <person name="Luo Y."/>
            <person name="Macchiaroli N."/>
            <person name="Nichol S."/>
            <person name="Paps J."/>
            <person name="Parkinson J."/>
            <person name="Pouchkina-Stantcheva N."/>
            <person name="Riddiford N."/>
            <person name="Rosenzvit M."/>
            <person name="Salinas G."/>
            <person name="Wasmuth J.D."/>
            <person name="Zamanian M."/>
            <person name="Zheng Y."/>
            <person name="Cai X."/>
            <person name="Soberon X."/>
            <person name="Olson P.D."/>
            <person name="Laclette J.P."/>
            <person name="Brehm K."/>
            <person name="Berriman M."/>
            <person name="Garciarrubio A."/>
            <person name="Bobes R.J."/>
            <person name="Fragoso G."/>
            <person name="Sanchez-Flores A."/>
            <person name="Estrada K."/>
            <person name="Cevallos M.A."/>
            <person name="Morett E."/>
            <person name="Gonzalez V."/>
            <person name="Portillo T."/>
            <person name="Ochoa-Leyva A."/>
            <person name="Jose M.V."/>
            <person name="Sciutto E."/>
            <person name="Landa A."/>
            <person name="Jimenez L."/>
            <person name="Valdes V."/>
            <person name="Carrero J.C."/>
            <person name="Larralde C."/>
            <person name="Morales-Montor J."/>
            <person name="Limon-Lason J."/>
            <person name="Soberon X."/>
            <person name="Laclette J.P."/>
        </authorList>
    </citation>
    <scope>NUCLEOTIDE SEQUENCE [LARGE SCALE GENOMIC DNA]</scope>
</reference>
<organism evidence="4">
    <name type="scientific">Echinococcus granulosus</name>
    <name type="common">Hydatid tapeworm</name>
    <dbReference type="NCBI Taxonomy" id="6210"/>
    <lineage>
        <taxon>Eukaryota</taxon>
        <taxon>Metazoa</taxon>
        <taxon>Spiralia</taxon>
        <taxon>Lophotrochozoa</taxon>
        <taxon>Platyhelminthes</taxon>
        <taxon>Cestoda</taxon>
        <taxon>Eucestoda</taxon>
        <taxon>Cyclophyllidea</taxon>
        <taxon>Taeniidae</taxon>
        <taxon>Echinococcus</taxon>
        <taxon>Echinococcus granulosus group</taxon>
    </lineage>
</organism>
<dbReference type="GO" id="GO:0005737">
    <property type="term" value="C:cytoplasm"/>
    <property type="evidence" value="ECO:0007669"/>
    <property type="project" value="TreeGrafter"/>
</dbReference>
<dbReference type="InterPro" id="IPR025934">
    <property type="entry name" value="NudC_N_dom"/>
</dbReference>
<sequence length="379" mass="43907">MRLVYFPLIRKLNSRYPHVIFHYICQVLRPLAQYFTVVTGSKCHRVMDPRYDSALIGILQNEGSLEKYLEVMFGFLMRRTDFFYEHKPGKNLGFPPGYALKMVLKAFDKYDTIFRRYQEEQTKQESSVQEAAANEPTSSLENTERQTISSDSRPTSKADLNDKASKSEVKTEKSGSGSYFKKDENGERIYEADPDCYNGARRDLYSWSQKILEIDIHVKIPERIKTARQLNVKINRKHILIAEKGSTEPILDLDLFKEIKTESAQWSFEVDEHLLTLSLDKVDEYWWEAAFVGEEKINVQEIDCSRPIHELDEEAQGKIAQLIFDQEQKRRGLPTTEEQRIQDILKDAWNKDGSPFKGQPFDPSSISVESSSQLPTKKP</sequence>
<dbReference type="EMBL" id="LK028579">
    <property type="protein sequence ID" value="CDS19548.1"/>
    <property type="molecule type" value="Genomic_DNA"/>
</dbReference>
<dbReference type="AlphaFoldDB" id="A0A068WPE9"/>
<dbReference type="PROSITE" id="PS51203">
    <property type="entry name" value="CS"/>
    <property type="match status" value="1"/>
</dbReference>
<evidence type="ECO:0000313" key="5">
    <source>
        <dbReference type="Proteomes" id="UP000492820"/>
    </source>
</evidence>
<keyword evidence="1" id="KW-0597">Phosphoprotein</keyword>
<evidence type="ECO:0000313" key="6">
    <source>
        <dbReference type="WBParaSite" id="EgrG_000486800"/>
    </source>
</evidence>
<dbReference type="InterPro" id="IPR008978">
    <property type="entry name" value="HSP20-like_chaperone"/>
</dbReference>
<reference evidence="4" key="2">
    <citation type="submission" date="2014-06" db="EMBL/GenBank/DDBJ databases">
        <authorList>
            <person name="Aslett M."/>
        </authorList>
    </citation>
    <scope>NUCLEOTIDE SEQUENCE</scope>
</reference>
<evidence type="ECO:0000259" key="3">
    <source>
        <dbReference type="PROSITE" id="PS51203"/>
    </source>
</evidence>
<dbReference type="OrthoDB" id="515366at2759"/>
<feature type="compositionally biased region" description="Polar residues" evidence="2">
    <location>
        <begin position="362"/>
        <end position="379"/>
    </location>
</feature>
<dbReference type="PANTHER" id="PTHR12356">
    <property type="entry name" value="NUCLEAR MOVEMENT PROTEIN NUDC"/>
    <property type="match status" value="1"/>
</dbReference>
<dbReference type="CDD" id="cd06467">
    <property type="entry name" value="p23_NUDC_like"/>
    <property type="match status" value="1"/>
</dbReference>